<dbReference type="EMBL" id="GL348715">
    <property type="protein sequence ID" value="EFH62160.1"/>
    <property type="molecule type" value="Genomic_DNA"/>
</dbReference>
<sequence length="71" mass="7606">MVFLSRKKPPPPQPPSSSTAAPSLKIPQSQKESVEPDAVEKMTAILAEVGCTLVNPYGPPCLSSDLQTHNY</sequence>
<evidence type="ECO:0000313" key="3">
    <source>
        <dbReference type="Proteomes" id="UP000008694"/>
    </source>
</evidence>
<accession>D7L0Z8</accession>
<dbReference type="Gramene" id="scaffold_303588.1">
    <property type="protein sequence ID" value="scaffold_303588.1"/>
    <property type="gene ID" value="scaffold_303588.1"/>
</dbReference>
<protein>
    <submittedName>
        <fullName evidence="2">Uncharacterized protein</fullName>
    </submittedName>
</protein>
<gene>
    <name evidence="2" type="ORF">ARALYDRAFT_899618</name>
</gene>
<dbReference type="eggNOG" id="KOG4712">
    <property type="taxonomic scope" value="Eukaryota"/>
</dbReference>
<dbReference type="AlphaFoldDB" id="D7L0Z8"/>
<keyword evidence="3" id="KW-1185">Reference proteome</keyword>
<feature type="region of interest" description="Disordered" evidence="1">
    <location>
        <begin position="1"/>
        <end position="37"/>
    </location>
</feature>
<organism evidence="3">
    <name type="scientific">Arabidopsis lyrata subsp. lyrata</name>
    <name type="common">Lyre-leaved rock-cress</name>
    <dbReference type="NCBI Taxonomy" id="81972"/>
    <lineage>
        <taxon>Eukaryota</taxon>
        <taxon>Viridiplantae</taxon>
        <taxon>Streptophyta</taxon>
        <taxon>Embryophyta</taxon>
        <taxon>Tracheophyta</taxon>
        <taxon>Spermatophyta</taxon>
        <taxon>Magnoliopsida</taxon>
        <taxon>eudicotyledons</taxon>
        <taxon>Gunneridae</taxon>
        <taxon>Pentapetalae</taxon>
        <taxon>rosids</taxon>
        <taxon>malvids</taxon>
        <taxon>Brassicales</taxon>
        <taxon>Brassicaceae</taxon>
        <taxon>Camelineae</taxon>
        <taxon>Arabidopsis</taxon>
    </lineage>
</organism>
<evidence type="ECO:0000256" key="1">
    <source>
        <dbReference type="SAM" id="MobiDB-lite"/>
    </source>
</evidence>
<name>D7L0Z8_ARALL</name>
<dbReference type="HOGENOM" id="CLU_2743467_0_0_1"/>
<dbReference type="Proteomes" id="UP000008694">
    <property type="component" value="Unassembled WGS sequence"/>
</dbReference>
<evidence type="ECO:0000313" key="2">
    <source>
        <dbReference type="EMBL" id="EFH62160.1"/>
    </source>
</evidence>
<reference evidence="3" key="1">
    <citation type="journal article" date="2011" name="Nat. Genet.">
        <title>The Arabidopsis lyrata genome sequence and the basis of rapid genome size change.</title>
        <authorList>
            <person name="Hu T.T."/>
            <person name="Pattyn P."/>
            <person name="Bakker E.G."/>
            <person name="Cao J."/>
            <person name="Cheng J.-F."/>
            <person name="Clark R.M."/>
            <person name="Fahlgren N."/>
            <person name="Fawcett J.A."/>
            <person name="Grimwood J."/>
            <person name="Gundlach H."/>
            <person name="Haberer G."/>
            <person name="Hollister J.D."/>
            <person name="Ossowski S."/>
            <person name="Ottilar R.P."/>
            <person name="Salamov A.A."/>
            <person name="Schneeberger K."/>
            <person name="Spannagl M."/>
            <person name="Wang X."/>
            <person name="Yang L."/>
            <person name="Nasrallah M.E."/>
            <person name="Bergelson J."/>
            <person name="Carrington J.C."/>
            <person name="Gaut B.S."/>
            <person name="Schmutz J."/>
            <person name="Mayer K.F.X."/>
            <person name="Van de Peer Y."/>
            <person name="Grigoriev I.V."/>
            <person name="Nordborg M."/>
            <person name="Weigel D."/>
            <person name="Guo Y.-L."/>
        </authorList>
    </citation>
    <scope>NUCLEOTIDE SEQUENCE [LARGE SCALE GENOMIC DNA]</scope>
    <source>
        <strain evidence="3">cv. MN47</strain>
    </source>
</reference>
<proteinExistence type="predicted"/>
<dbReference type="STRING" id="81972.D7L0Z8"/>